<dbReference type="InterPro" id="IPR006058">
    <property type="entry name" value="2Fe2S_fd_BS"/>
</dbReference>
<protein>
    <recommendedName>
        <fullName evidence="13">Aldehyde oxidoreductase iron-sulfur-binding subunit PaoA</fullName>
        <ecNumber evidence="12">1.2.99.6</ecNumber>
    </recommendedName>
</protein>
<comment type="subcellular location">
    <subcellularLocation>
        <location evidence="1">Periplasm</location>
    </subcellularLocation>
</comment>
<dbReference type="GO" id="GO:0046872">
    <property type="term" value="F:metal ion binding"/>
    <property type="evidence" value="ECO:0007669"/>
    <property type="project" value="UniProtKB-KW"/>
</dbReference>
<dbReference type="CDD" id="cd00207">
    <property type="entry name" value="fer2"/>
    <property type="match status" value="1"/>
</dbReference>
<dbReference type="AlphaFoldDB" id="A0A933RT91"/>
<dbReference type="SUPFAM" id="SSF47741">
    <property type="entry name" value="CO dehydrogenase ISP C-domain like"/>
    <property type="match status" value="1"/>
</dbReference>
<keyword evidence="7" id="KW-0408">Iron</keyword>
<dbReference type="GO" id="GO:0042597">
    <property type="term" value="C:periplasmic space"/>
    <property type="evidence" value="ECO:0007669"/>
    <property type="project" value="UniProtKB-SubCell"/>
</dbReference>
<dbReference type="InterPro" id="IPR012675">
    <property type="entry name" value="Beta-grasp_dom_sf"/>
</dbReference>
<organism evidence="15 16">
    <name type="scientific">Rhodopseudomonas palustris</name>
    <dbReference type="NCBI Taxonomy" id="1076"/>
    <lineage>
        <taxon>Bacteria</taxon>
        <taxon>Pseudomonadati</taxon>
        <taxon>Pseudomonadota</taxon>
        <taxon>Alphaproteobacteria</taxon>
        <taxon>Hyphomicrobiales</taxon>
        <taxon>Nitrobacteraceae</taxon>
        <taxon>Rhodopseudomonas</taxon>
    </lineage>
</organism>
<dbReference type="SUPFAM" id="SSF54292">
    <property type="entry name" value="2Fe-2S ferredoxin-like"/>
    <property type="match status" value="1"/>
</dbReference>
<dbReference type="PANTHER" id="PTHR45331">
    <property type="entry name" value="OXIDOREDUCTASE, IRON-SULPHUR BINDING SUBUNIT-RELATED-RELATED"/>
    <property type="match status" value="1"/>
</dbReference>
<dbReference type="InterPro" id="IPR001041">
    <property type="entry name" value="2Fe-2S_ferredoxin-type"/>
</dbReference>
<dbReference type="PROSITE" id="PS00197">
    <property type="entry name" value="2FE2S_FER_1"/>
    <property type="match status" value="1"/>
</dbReference>
<evidence type="ECO:0000256" key="12">
    <source>
        <dbReference type="ARBA" id="ARBA00066865"/>
    </source>
</evidence>
<evidence type="ECO:0000256" key="10">
    <source>
        <dbReference type="ARBA" id="ARBA00058870"/>
    </source>
</evidence>
<dbReference type="PROSITE" id="PS51318">
    <property type="entry name" value="TAT"/>
    <property type="match status" value="1"/>
</dbReference>
<dbReference type="GO" id="GO:0047770">
    <property type="term" value="F:carboxylate reductase activity"/>
    <property type="evidence" value="ECO:0007669"/>
    <property type="project" value="UniProtKB-EC"/>
</dbReference>
<keyword evidence="8" id="KW-0411">Iron-sulfur</keyword>
<reference evidence="15" key="1">
    <citation type="submission" date="2020-07" db="EMBL/GenBank/DDBJ databases">
        <title>Huge and variable diversity of episymbiotic CPR bacteria and DPANN archaea in groundwater ecosystems.</title>
        <authorList>
            <person name="He C.Y."/>
            <person name="Keren R."/>
            <person name="Whittaker M."/>
            <person name="Farag I.F."/>
            <person name="Doudna J."/>
            <person name="Cate J.H.D."/>
            <person name="Banfield J.F."/>
        </authorList>
    </citation>
    <scope>NUCLEOTIDE SEQUENCE</scope>
    <source>
        <strain evidence="15">NC_groundwater_1818_Pr3_B-0.1um_66_35</strain>
    </source>
</reference>
<dbReference type="InterPro" id="IPR036010">
    <property type="entry name" value="2Fe-2S_ferredoxin-like_sf"/>
</dbReference>
<dbReference type="InterPro" id="IPR006311">
    <property type="entry name" value="TAT_signal"/>
</dbReference>
<keyword evidence="2" id="KW-0001">2Fe-2S</keyword>
<evidence type="ECO:0000256" key="7">
    <source>
        <dbReference type="ARBA" id="ARBA00023004"/>
    </source>
</evidence>
<dbReference type="Gene3D" id="1.10.150.120">
    <property type="entry name" value="[2Fe-2S]-binding domain"/>
    <property type="match status" value="1"/>
</dbReference>
<keyword evidence="3" id="KW-0479">Metal-binding</keyword>
<dbReference type="EC" id="1.2.99.6" evidence="12"/>
<dbReference type="InterPro" id="IPR002888">
    <property type="entry name" value="2Fe-2S-bd"/>
</dbReference>
<dbReference type="Pfam" id="PF01799">
    <property type="entry name" value="Fer2_2"/>
    <property type="match status" value="1"/>
</dbReference>
<dbReference type="PROSITE" id="PS51085">
    <property type="entry name" value="2FE2S_FER_2"/>
    <property type="match status" value="1"/>
</dbReference>
<keyword evidence="4" id="KW-0732">Signal</keyword>
<evidence type="ECO:0000259" key="14">
    <source>
        <dbReference type="PROSITE" id="PS51085"/>
    </source>
</evidence>
<dbReference type="GO" id="GO:0051537">
    <property type="term" value="F:2 iron, 2 sulfur cluster binding"/>
    <property type="evidence" value="ECO:0007669"/>
    <property type="project" value="UniProtKB-KW"/>
</dbReference>
<evidence type="ECO:0000256" key="6">
    <source>
        <dbReference type="ARBA" id="ARBA00023002"/>
    </source>
</evidence>
<evidence type="ECO:0000256" key="13">
    <source>
        <dbReference type="ARBA" id="ARBA00067137"/>
    </source>
</evidence>
<comment type="function">
    <text evidence="10">Oxidizes aldehydes to the corresponding carboxylic acids with a preference for aromatic aldehydes. It might play a role in the detoxification of aldehydes to avoid cell damage.</text>
</comment>
<evidence type="ECO:0000256" key="4">
    <source>
        <dbReference type="ARBA" id="ARBA00022729"/>
    </source>
</evidence>
<evidence type="ECO:0000313" key="16">
    <source>
        <dbReference type="Proteomes" id="UP000782519"/>
    </source>
</evidence>
<dbReference type="InterPro" id="IPR036884">
    <property type="entry name" value="2Fe-2S-bd_dom_sf"/>
</dbReference>
<dbReference type="FunFam" id="3.10.20.30:FF:000020">
    <property type="entry name" value="Xanthine dehydrogenase iron-sulfur subunit"/>
    <property type="match status" value="1"/>
</dbReference>
<evidence type="ECO:0000256" key="3">
    <source>
        <dbReference type="ARBA" id="ARBA00022723"/>
    </source>
</evidence>
<dbReference type="InterPro" id="IPR052914">
    <property type="entry name" value="Aldehyde_Oxdr_Iron-Sulfur"/>
</dbReference>
<gene>
    <name evidence="15" type="primary">paoA</name>
    <name evidence="15" type="ORF">HZA66_01895</name>
</gene>
<keyword evidence="6 15" id="KW-0560">Oxidoreductase</keyword>
<sequence length="218" mass="22642">MTELNEFELSRRNLLMGTAATLALGSQTLPAEAQGSSAGVNAPAAGAPSIAKVSFSVNGTARDVAVDTRTTLLDALREHLHLTGTKKGCDQGQCGACTVIVDGRRIASCLSLAVMHEGDTITTIEGLGTPDNMHPMQAAFVKHDGYQCGYCTPGQICSAVAMLDEIKAGIPSHVTADLLAAPQLTNAELRERMSGNICRCGAYSNIAEAIAEVARSPA</sequence>
<dbReference type="Proteomes" id="UP000782519">
    <property type="component" value="Unassembled WGS sequence"/>
</dbReference>
<evidence type="ECO:0000256" key="2">
    <source>
        <dbReference type="ARBA" id="ARBA00022714"/>
    </source>
</evidence>
<keyword evidence="5" id="KW-0574">Periplasm</keyword>
<evidence type="ECO:0000313" key="15">
    <source>
        <dbReference type="EMBL" id="MBI5128171.1"/>
    </source>
</evidence>
<dbReference type="NCBIfam" id="NF008514">
    <property type="entry name" value="PRK11433.1"/>
    <property type="match status" value="1"/>
</dbReference>
<evidence type="ECO:0000256" key="1">
    <source>
        <dbReference type="ARBA" id="ARBA00004418"/>
    </source>
</evidence>
<dbReference type="PANTHER" id="PTHR45331:SF1">
    <property type="entry name" value="ALDEHYDE OXIDOREDUCTASE IRON-SULFUR-BINDING SUBUNIT PAOA"/>
    <property type="match status" value="1"/>
</dbReference>
<comment type="catalytic activity">
    <reaction evidence="9">
        <text>an aldehyde + A + H2O = a carboxylate + AH2 + H(+)</text>
        <dbReference type="Rhea" id="RHEA:56856"/>
        <dbReference type="ChEBI" id="CHEBI:13193"/>
        <dbReference type="ChEBI" id="CHEBI:15377"/>
        <dbReference type="ChEBI" id="CHEBI:15378"/>
        <dbReference type="ChEBI" id="CHEBI:17478"/>
        <dbReference type="ChEBI" id="CHEBI:17499"/>
        <dbReference type="ChEBI" id="CHEBI:29067"/>
        <dbReference type="EC" id="1.2.99.6"/>
    </reaction>
</comment>
<evidence type="ECO:0000256" key="8">
    <source>
        <dbReference type="ARBA" id="ARBA00023014"/>
    </source>
</evidence>
<proteinExistence type="predicted"/>
<dbReference type="Pfam" id="PF00111">
    <property type="entry name" value="Fer2"/>
    <property type="match status" value="1"/>
</dbReference>
<evidence type="ECO:0000256" key="5">
    <source>
        <dbReference type="ARBA" id="ARBA00022764"/>
    </source>
</evidence>
<evidence type="ECO:0000256" key="11">
    <source>
        <dbReference type="ARBA" id="ARBA00063749"/>
    </source>
</evidence>
<name>A0A933RT91_RHOPL</name>
<comment type="subunit">
    <text evidence="11">Heterotrimer composed of PaoA, PaoB and PaoC.</text>
</comment>
<dbReference type="Gene3D" id="3.10.20.30">
    <property type="match status" value="1"/>
</dbReference>
<evidence type="ECO:0000256" key="9">
    <source>
        <dbReference type="ARBA" id="ARBA00050952"/>
    </source>
</evidence>
<feature type="domain" description="2Fe-2S ferredoxin-type" evidence="14">
    <location>
        <begin position="51"/>
        <end position="127"/>
    </location>
</feature>
<comment type="caution">
    <text evidence="15">The sequence shown here is derived from an EMBL/GenBank/DDBJ whole genome shotgun (WGS) entry which is preliminary data.</text>
</comment>
<accession>A0A933RT91</accession>
<dbReference type="EMBL" id="JACRJB010000006">
    <property type="protein sequence ID" value="MBI5128171.1"/>
    <property type="molecule type" value="Genomic_DNA"/>
</dbReference>
<dbReference type="FunFam" id="1.10.150.120:FF:000005">
    <property type="entry name" value="Aldehyde dehydrogenase iron-sulfur subunit"/>
    <property type="match status" value="1"/>
</dbReference>